<dbReference type="RefSeq" id="WP_127915272.1">
    <property type="nucleotide sequence ID" value="NZ_RKLP01000002.1"/>
</dbReference>
<organism evidence="2 3">
    <name type="scientific">Prescottella agglutinans</name>
    <dbReference type="NCBI Taxonomy" id="1644129"/>
    <lineage>
        <taxon>Bacteria</taxon>
        <taxon>Bacillati</taxon>
        <taxon>Actinomycetota</taxon>
        <taxon>Actinomycetes</taxon>
        <taxon>Mycobacteriales</taxon>
        <taxon>Nocardiaceae</taxon>
        <taxon>Prescottella</taxon>
    </lineage>
</organism>
<keyword evidence="3" id="KW-1185">Reference proteome</keyword>
<keyword evidence="1" id="KW-0812">Transmembrane</keyword>
<feature type="transmembrane region" description="Helical" evidence="1">
    <location>
        <begin position="69"/>
        <end position="88"/>
    </location>
</feature>
<proteinExistence type="predicted"/>
<accession>A0A3S3AIF3</accession>
<evidence type="ECO:0000313" key="2">
    <source>
        <dbReference type="EMBL" id="RVW10827.1"/>
    </source>
</evidence>
<keyword evidence="1" id="KW-0472">Membrane</keyword>
<dbReference type="OrthoDB" id="4463403at2"/>
<evidence type="ECO:0000313" key="3">
    <source>
        <dbReference type="Proteomes" id="UP000286208"/>
    </source>
</evidence>
<dbReference type="AlphaFoldDB" id="A0A3S3AIF3"/>
<evidence type="ECO:0000256" key="1">
    <source>
        <dbReference type="SAM" id="Phobius"/>
    </source>
</evidence>
<reference evidence="2 3" key="1">
    <citation type="submission" date="2018-11" db="EMBL/GenBank/DDBJ databases">
        <title>Rhodococcus spongicola sp. nov. and Rhodococcus xishaensis sp. nov. from marine sponges.</title>
        <authorList>
            <person name="Li L."/>
            <person name="Lin H.W."/>
        </authorList>
    </citation>
    <scope>NUCLEOTIDE SEQUENCE [LARGE SCALE GENOMIC DNA]</scope>
    <source>
        <strain evidence="2 3">CCTCC AB2014297</strain>
    </source>
</reference>
<feature type="transmembrane region" description="Helical" evidence="1">
    <location>
        <begin position="100"/>
        <end position="121"/>
    </location>
</feature>
<comment type="caution">
    <text evidence="2">The sequence shown here is derived from an EMBL/GenBank/DDBJ whole genome shotgun (WGS) entry which is preliminary data.</text>
</comment>
<dbReference type="Proteomes" id="UP000286208">
    <property type="component" value="Unassembled WGS sequence"/>
</dbReference>
<protein>
    <submittedName>
        <fullName evidence="2">Uncharacterized protein</fullName>
    </submittedName>
</protein>
<keyword evidence="1" id="KW-1133">Transmembrane helix</keyword>
<sequence>MRIGPGEELARQVRGVAVAASVVALAIGAHGLAGGGAPHGVTLLLLGGVAAVLAAAVTAVPALATRRRWLVPVLATGQVLAHTALSLGDAHAGMHTGSHLTAPMLLAHSAAVVVCAVLIAAAERIGPRAYAALRRILPRILTALPVLLEPALPRAVADVRPVSVPVCVGSIARRGPPAFC</sequence>
<name>A0A3S3AIF3_9NOCA</name>
<dbReference type="EMBL" id="RKLP01000002">
    <property type="protein sequence ID" value="RVW10827.1"/>
    <property type="molecule type" value="Genomic_DNA"/>
</dbReference>
<feature type="transmembrane region" description="Helical" evidence="1">
    <location>
        <begin position="12"/>
        <end position="33"/>
    </location>
</feature>
<feature type="transmembrane region" description="Helical" evidence="1">
    <location>
        <begin position="39"/>
        <end position="62"/>
    </location>
</feature>
<gene>
    <name evidence="2" type="ORF">EGT67_06735</name>
</gene>